<keyword evidence="6" id="KW-0418">Kinase</keyword>
<dbReference type="PROSITE" id="PS50110">
    <property type="entry name" value="RESPONSE_REGULATORY"/>
    <property type="match status" value="1"/>
</dbReference>
<dbReference type="RefSeq" id="WP_199388762.1">
    <property type="nucleotide sequence ID" value="NZ_JAEMHL010000003.1"/>
</dbReference>
<dbReference type="PANTHER" id="PTHR43065">
    <property type="entry name" value="SENSOR HISTIDINE KINASE"/>
    <property type="match status" value="1"/>
</dbReference>
<dbReference type="InterPro" id="IPR036097">
    <property type="entry name" value="HisK_dim/P_sf"/>
</dbReference>
<dbReference type="Pfam" id="PF02518">
    <property type="entry name" value="HATPase_c"/>
    <property type="match status" value="1"/>
</dbReference>
<dbReference type="NCBIfam" id="TIGR00229">
    <property type="entry name" value="sensory_box"/>
    <property type="match status" value="1"/>
</dbReference>
<dbReference type="InterPro" id="IPR011006">
    <property type="entry name" value="CheY-like_superfamily"/>
</dbReference>
<reference evidence="14 15" key="1">
    <citation type="submission" date="2020-12" db="EMBL/GenBank/DDBJ databases">
        <title>Geomonas sp. Red421, isolated from paddy soil.</title>
        <authorList>
            <person name="Xu Z."/>
            <person name="Zhang Z."/>
            <person name="Masuda Y."/>
            <person name="Itoh H."/>
            <person name="Senoo K."/>
        </authorList>
    </citation>
    <scope>NUCLEOTIDE SEQUENCE [LARGE SCALE GENOMIC DNA]</scope>
    <source>
        <strain evidence="14 15">Red421</strain>
    </source>
</reference>
<feature type="domain" description="Response regulatory" evidence="10">
    <location>
        <begin position="635"/>
        <end position="751"/>
    </location>
</feature>
<evidence type="ECO:0000259" key="11">
    <source>
        <dbReference type="PROSITE" id="PS50112"/>
    </source>
</evidence>
<feature type="domain" description="PAC" evidence="12">
    <location>
        <begin position="321"/>
        <end position="373"/>
    </location>
</feature>
<evidence type="ECO:0000313" key="14">
    <source>
        <dbReference type="EMBL" id="MBJ6750246.1"/>
    </source>
</evidence>
<dbReference type="PROSITE" id="PS50113">
    <property type="entry name" value="PAC"/>
    <property type="match status" value="1"/>
</dbReference>
<dbReference type="Gene3D" id="3.30.450.20">
    <property type="entry name" value="PAS domain"/>
    <property type="match status" value="1"/>
</dbReference>
<dbReference type="InterPro" id="IPR001789">
    <property type="entry name" value="Sig_transdc_resp-reg_receiver"/>
</dbReference>
<dbReference type="InterPro" id="IPR013656">
    <property type="entry name" value="PAS_4"/>
</dbReference>
<evidence type="ECO:0000256" key="3">
    <source>
        <dbReference type="ARBA" id="ARBA00012438"/>
    </source>
</evidence>
<keyword evidence="8" id="KW-1133">Transmembrane helix</keyword>
<feature type="domain" description="Histidine kinase" evidence="9">
    <location>
        <begin position="393"/>
        <end position="616"/>
    </location>
</feature>
<evidence type="ECO:0000259" key="10">
    <source>
        <dbReference type="PROSITE" id="PS50110"/>
    </source>
</evidence>
<dbReference type="SUPFAM" id="SSF47384">
    <property type="entry name" value="Homodimeric domain of signal transducing histidine kinase"/>
    <property type="match status" value="1"/>
</dbReference>
<feature type="transmembrane region" description="Helical" evidence="8">
    <location>
        <begin position="7"/>
        <end position="27"/>
    </location>
</feature>
<accession>A0ABS0YDA2</accession>
<dbReference type="Pfam" id="PF08448">
    <property type="entry name" value="PAS_4"/>
    <property type="match status" value="1"/>
</dbReference>
<dbReference type="Gene3D" id="3.40.50.2300">
    <property type="match status" value="1"/>
</dbReference>
<dbReference type="Proteomes" id="UP000614714">
    <property type="component" value="Unassembled WGS sequence"/>
</dbReference>
<dbReference type="InterPro" id="IPR003594">
    <property type="entry name" value="HATPase_dom"/>
</dbReference>
<dbReference type="InterPro" id="IPR036890">
    <property type="entry name" value="HATPase_C_sf"/>
</dbReference>
<dbReference type="Gene3D" id="3.30.565.10">
    <property type="entry name" value="Histidine kinase-like ATPase, C-terminal domain"/>
    <property type="match status" value="1"/>
</dbReference>
<dbReference type="SMART" id="SM00091">
    <property type="entry name" value="PAS"/>
    <property type="match status" value="1"/>
</dbReference>
<gene>
    <name evidence="14" type="ORF">JFN91_08480</name>
</gene>
<dbReference type="CDD" id="cd00130">
    <property type="entry name" value="PAS"/>
    <property type="match status" value="1"/>
</dbReference>
<dbReference type="Pfam" id="PF00512">
    <property type="entry name" value="HisKA"/>
    <property type="match status" value="1"/>
</dbReference>
<dbReference type="PROSITE" id="PS50885">
    <property type="entry name" value="HAMP"/>
    <property type="match status" value="1"/>
</dbReference>
<keyword evidence="15" id="KW-1185">Reference proteome</keyword>
<keyword evidence="4 7" id="KW-0597">Phosphoprotein</keyword>
<comment type="subcellular location">
    <subcellularLocation>
        <location evidence="2">Membrane</location>
    </subcellularLocation>
</comment>
<dbReference type="InterPro" id="IPR000700">
    <property type="entry name" value="PAS-assoc_C"/>
</dbReference>
<evidence type="ECO:0000313" key="15">
    <source>
        <dbReference type="Proteomes" id="UP000614714"/>
    </source>
</evidence>
<keyword evidence="8" id="KW-0472">Membrane</keyword>
<dbReference type="SMART" id="SM00387">
    <property type="entry name" value="HATPase_c"/>
    <property type="match status" value="1"/>
</dbReference>
<dbReference type="SUPFAM" id="SSF55785">
    <property type="entry name" value="PYP-like sensor domain (PAS domain)"/>
    <property type="match status" value="1"/>
</dbReference>
<feature type="domain" description="PAS" evidence="11">
    <location>
        <begin position="243"/>
        <end position="316"/>
    </location>
</feature>
<dbReference type="InterPro" id="IPR000014">
    <property type="entry name" value="PAS"/>
</dbReference>
<keyword evidence="5" id="KW-0808">Transferase</keyword>
<dbReference type="InterPro" id="IPR005467">
    <property type="entry name" value="His_kinase_dom"/>
</dbReference>
<evidence type="ECO:0000256" key="4">
    <source>
        <dbReference type="ARBA" id="ARBA00022553"/>
    </source>
</evidence>
<dbReference type="PROSITE" id="PS50112">
    <property type="entry name" value="PAS"/>
    <property type="match status" value="1"/>
</dbReference>
<organism evidence="14 15">
    <name type="scientific">Geomonas anaerohicana</name>
    <dbReference type="NCBI Taxonomy" id="2798583"/>
    <lineage>
        <taxon>Bacteria</taxon>
        <taxon>Pseudomonadati</taxon>
        <taxon>Thermodesulfobacteriota</taxon>
        <taxon>Desulfuromonadia</taxon>
        <taxon>Geobacterales</taxon>
        <taxon>Geobacteraceae</taxon>
        <taxon>Geomonas</taxon>
    </lineage>
</organism>
<evidence type="ECO:0000259" key="12">
    <source>
        <dbReference type="PROSITE" id="PS50113"/>
    </source>
</evidence>
<dbReference type="Gene3D" id="1.10.287.130">
    <property type="match status" value="1"/>
</dbReference>
<dbReference type="SMART" id="SM00086">
    <property type="entry name" value="PAC"/>
    <property type="match status" value="1"/>
</dbReference>
<evidence type="ECO:0000256" key="8">
    <source>
        <dbReference type="SAM" id="Phobius"/>
    </source>
</evidence>
<name>A0ABS0YDA2_9BACT</name>
<dbReference type="SUPFAM" id="SSF55874">
    <property type="entry name" value="ATPase domain of HSP90 chaperone/DNA topoisomerase II/histidine kinase"/>
    <property type="match status" value="1"/>
</dbReference>
<dbReference type="InterPro" id="IPR003661">
    <property type="entry name" value="HisK_dim/P_dom"/>
</dbReference>
<dbReference type="SUPFAM" id="SSF52172">
    <property type="entry name" value="CheY-like"/>
    <property type="match status" value="1"/>
</dbReference>
<evidence type="ECO:0000256" key="1">
    <source>
        <dbReference type="ARBA" id="ARBA00000085"/>
    </source>
</evidence>
<feature type="transmembrane region" description="Helical" evidence="8">
    <location>
        <begin position="167"/>
        <end position="185"/>
    </location>
</feature>
<dbReference type="PROSITE" id="PS50109">
    <property type="entry name" value="HIS_KIN"/>
    <property type="match status" value="1"/>
</dbReference>
<dbReference type="EC" id="2.7.13.3" evidence="3"/>
<proteinExistence type="predicted"/>
<dbReference type="InterPro" id="IPR004358">
    <property type="entry name" value="Sig_transdc_His_kin-like_C"/>
</dbReference>
<dbReference type="EMBL" id="JAEMHL010000003">
    <property type="protein sequence ID" value="MBJ6750246.1"/>
    <property type="molecule type" value="Genomic_DNA"/>
</dbReference>
<dbReference type="SMART" id="SM00448">
    <property type="entry name" value="REC"/>
    <property type="match status" value="1"/>
</dbReference>
<sequence>MLKRLEVKIIVLLALILAVMIAVYGWWTGSRQQSVYIQALSDNLRVLSYNHADDAASYIVTQEYAGLESHMMNAASMPDVLSIQVTEPDGHLLCNIKRSSRNTLPTLSYAARSIPVPSAPKPDLRRDGNQLVSWAPIFAGTHLGWVRMALSLETANQLQAATWNSSLQIGALWIMVGTLLMIVVVKRPLRAVRELSSFAQDLQDHKGAQVSVQRGVYEIDLLADALNHSSTQLRDAEQRLLAEQERLTVTLQSIGDGVIATDTGSRIMLLNQIAEELTGWSEGEAKGAELGQVLKLGTEEEHDEAMAQLDCVLQARRTLELPGQHLLVSKSGARRTVTANGAPIIDSSGQLAGMVLVIRDVTEKAAIEAEKRGLAQQLAQSQKMEAVGQLAGGVAHDFNNMLGVIIGHAELALLRTDTSGEMHDRLKEILDAAKRSADITRQLLAFSRQQHAEPKVLDLNETIARMLKMLHRLIGEDVDLSWSPGFNVSKVRIDPSQLDQIMANLCVNARDAIAGVGTINIYTENVTLSHHDQARMVDLEPGDYVMLVVADSGAGMTREVIDRIFEPFFSTKALGRGTGLGLATVFGIVKQNGGNIEVDSEPGHGATFRIYLPAVHDVAQETKPEGARPVGGTETILLVEDEAAIMDIGTTILSGLGYTVYAAGSPEQAISIAADDSKVIDLLLTDIIMPGMNGRDLSERLLSSRPGLKCLFMSGYTADVIAERGKVEGDMCFLQKPFTMQTLAAKVREALGGSTPTN</sequence>
<evidence type="ECO:0000256" key="6">
    <source>
        <dbReference type="ARBA" id="ARBA00022777"/>
    </source>
</evidence>
<dbReference type="PANTHER" id="PTHR43065:SF42">
    <property type="entry name" value="TWO-COMPONENT SENSOR PPRA"/>
    <property type="match status" value="1"/>
</dbReference>
<dbReference type="Pfam" id="PF00072">
    <property type="entry name" value="Response_reg"/>
    <property type="match status" value="1"/>
</dbReference>
<feature type="domain" description="HAMP" evidence="13">
    <location>
        <begin position="189"/>
        <end position="238"/>
    </location>
</feature>
<keyword evidence="8" id="KW-0812">Transmembrane</keyword>
<comment type="caution">
    <text evidence="14">The sequence shown here is derived from an EMBL/GenBank/DDBJ whole genome shotgun (WGS) entry which is preliminary data.</text>
</comment>
<dbReference type="InterPro" id="IPR003660">
    <property type="entry name" value="HAMP_dom"/>
</dbReference>
<dbReference type="CDD" id="cd00082">
    <property type="entry name" value="HisKA"/>
    <property type="match status" value="1"/>
</dbReference>
<dbReference type="SMART" id="SM00388">
    <property type="entry name" value="HisKA"/>
    <property type="match status" value="1"/>
</dbReference>
<evidence type="ECO:0000256" key="2">
    <source>
        <dbReference type="ARBA" id="ARBA00004370"/>
    </source>
</evidence>
<dbReference type="InterPro" id="IPR035965">
    <property type="entry name" value="PAS-like_dom_sf"/>
</dbReference>
<dbReference type="InterPro" id="IPR001610">
    <property type="entry name" value="PAC"/>
</dbReference>
<protein>
    <recommendedName>
        <fullName evidence="3">histidine kinase</fullName>
        <ecNumber evidence="3">2.7.13.3</ecNumber>
    </recommendedName>
</protein>
<evidence type="ECO:0000259" key="13">
    <source>
        <dbReference type="PROSITE" id="PS50885"/>
    </source>
</evidence>
<evidence type="ECO:0000259" key="9">
    <source>
        <dbReference type="PROSITE" id="PS50109"/>
    </source>
</evidence>
<feature type="modified residue" description="4-aspartylphosphate" evidence="7">
    <location>
        <position position="686"/>
    </location>
</feature>
<evidence type="ECO:0000256" key="5">
    <source>
        <dbReference type="ARBA" id="ARBA00022679"/>
    </source>
</evidence>
<dbReference type="PRINTS" id="PR00344">
    <property type="entry name" value="BCTRLSENSOR"/>
</dbReference>
<comment type="catalytic activity">
    <reaction evidence="1">
        <text>ATP + protein L-histidine = ADP + protein N-phospho-L-histidine.</text>
        <dbReference type="EC" id="2.7.13.3"/>
    </reaction>
</comment>
<evidence type="ECO:0000256" key="7">
    <source>
        <dbReference type="PROSITE-ProRule" id="PRU00169"/>
    </source>
</evidence>